<feature type="transmembrane region" description="Helical" evidence="1">
    <location>
        <begin position="7"/>
        <end position="24"/>
    </location>
</feature>
<dbReference type="EMBL" id="JABBNU010000001">
    <property type="protein sequence ID" value="NMM47218.1"/>
    <property type="molecule type" value="Genomic_DNA"/>
</dbReference>
<reference evidence="2 3" key="1">
    <citation type="submission" date="2020-04" db="EMBL/GenBank/DDBJ databases">
        <title>Flammeovirgaceae bacterium KN852 isolated from deep sea.</title>
        <authorList>
            <person name="Zhang D.-C."/>
        </authorList>
    </citation>
    <scope>NUCLEOTIDE SEQUENCE [LARGE SCALE GENOMIC DNA]</scope>
    <source>
        <strain evidence="2 3">KN852</strain>
    </source>
</reference>
<keyword evidence="1" id="KW-0472">Membrane</keyword>
<evidence type="ECO:0000313" key="3">
    <source>
        <dbReference type="Proteomes" id="UP000559010"/>
    </source>
</evidence>
<keyword evidence="3" id="KW-1185">Reference proteome</keyword>
<organism evidence="2 3">
    <name type="scientific">Marinigracilibium pacificum</name>
    <dbReference type="NCBI Taxonomy" id="2729599"/>
    <lineage>
        <taxon>Bacteria</taxon>
        <taxon>Pseudomonadati</taxon>
        <taxon>Bacteroidota</taxon>
        <taxon>Cytophagia</taxon>
        <taxon>Cytophagales</taxon>
        <taxon>Flammeovirgaceae</taxon>
        <taxon>Marinigracilibium</taxon>
    </lineage>
</organism>
<sequence>MKYMYNVVGSVTGLVIFYLGLIAFNVPFPIVYLVFLLLHIGIIYMVIVVLKAPCKVKKTFDQQWYDH</sequence>
<name>A0A848IVK9_9BACT</name>
<proteinExistence type="predicted"/>
<comment type="caution">
    <text evidence="2">The sequence shown here is derived from an EMBL/GenBank/DDBJ whole genome shotgun (WGS) entry which is preliminary data.</text>
</comment>
<accession>A0A848IVK9</accession>
<protein>
    <submittedName>
        <fullName evidence="2">Uncharacterized protein</fullName>
    </submittedName>
</protein>
<keyword evidence="1" id="KW-1133">Transmembrane helix</keyword>
<feature type="transmembrane region" description="Helical" evidence="1">
    <location>
        <begin position="30"/>
        <end position="50"/>
    </location>
</feature>
<evidence type="ECO:0000313" key="2">
    <source>
        <dbReference type="EMBL" id="NMM47218.1"/>
    </source>
</evidence>
<gene>
    <name evidence="2" type="ORF">HH304_02330</name>
</gene>
<dbReference type="AlphaFoldDB" id="A0A848IVK9"/>
<keyword evidence="1" id="KW-0812">Transmembrane</keyword>
<dbReference type="RefSeq" id="WP_169677827.1">
    <property type="nucleotide sequence ID" value="NZ_JABBNU010000001.1"/>
</dbReference>
<dbReference type="Proteomes" id="UP000559010">
    <property type="component" value="Unassembled WGS sequence"/>
</dbReference>
<evidence type="ECO:0000256" key="1">
    <source>
        <dbReference type="SAM" id="Phobius"/>
    </source>
</evidence>